<reference evidence="13 14" key="1">
    <citation type="submission" date="2023-07" db="EMBL/GenBank/DDBJ databases">
        <title>Sorghum-associated microbial communities from plants grown in Nebraska, USA.</title>
        <authorList>
            <person name="Schachtman D."/>
        </authorList>
    </citation>
    <scope>NUCLEOTIDE SEQUENCE [LARGE SCALE GENOMIC DNA]</scope>
    <source>
        <strain evidence="13 14">4099</strain>
    </source>
</reference>
<keyword evidence="12" id="KW-0479">Metal-binding</keyword>
<dbReference type="RefSeq" id="WP_310152574.1">
    <property type="nucleotide sequence ID" value="NZ_JAVDWO010000001.1"/>
</dbReference>
<feature type="binding site" evidence="12">
    <location>
        <position position="83"/>
    </location>
    <ligand>
        <name>Na(+)</name>
        <dbReference type="ChEBI" id="CHEBI:29101"/>
        <note>structural</note>
    </ligand>
</feature>
<dbReference type="Pfam" id="PF02537">
    <property type="entry name" value="CRCB"/>
    <property type="match status" value="1"/>
</dbReference>
<dbReference type="EMBL" id="JAVDWO010000001">
    <property type="protein sequence ID" value="MDR7191356.1"/>
    <property type="molecule type" value="Genomic_DNA"/>
</dbReference>
<feature type="transmembrane region" description="Helical" evidence="12">
    <location>
        <begin position="73"/>
        <end position="94"/>
    </location>
</feature>
<comment type="subcellular location">
    <subcellularLocation>
        <location evidence="1 12">Cell membrane</location>
        <topology evidence="1 12">Multi-pass membrane protein</topology>
    </subcellularLocation>
</comment>
<feature type="transmembrane region" description="Helical" evidence="12">
    <location>
        <begin position="100"/>
        <end position="121"/>
    </location>
</feature>
<evidence type="ECO:0000313" key="14">
    <source>
        <dbReference type="Proteomes" id="UP001256588"/>
    </source>
</evidence>
<evidence type="ECO:0000256" key="11">
    <source>
        <dbReference type="ARBA" id="ARBA00035585"/>
    </source>
</evidence>
<feature type="binding site" evidence="12">
    <location>
        <position position="80"/>
    </location>
    <ligand>
        <name>Na(+)</name>
        <dbReference type="ChEBI" id="CHEBI:29101"/>
        <note>structural</note>
    </ligand>
</feature>
<keyword evidence="9 12" id="KW-0407">Ion channel</keyword>
<evidence type="ECO:0000256" key="3">
    <source>
        <dbReference type="ARBA" id="ARBA00022519"/>
    </source>
</evidence>
<keyword evidence="4 12" id="KW-0812">Transmembrane</keyword>
<accession>A0ABU1XRG5</accession>
<evidence type="ECO:0000256" key="7">
    <source>
        <dbReference type="ARBA" id="ARBA00023065"/>
    </source>
</evidence>
<comment type="activity regulation">
    <text evidence="12">Na(+) is not transported, but it plays an essential structural role and its presence is essential for fluoride channel function.</text>
</comment>
<evidence type="ECO:0000256" key="6">
    <source>
        <dbReference type="ARBA" id="ARBA00023053"/>
    </source>
</evidence>
<gene>
    <name evidence="12" type="primary">fluC</name>
    <name evidence="12" type="synonym">crcB</name>
    <name evidence="13" type="ORF">J2W68_000058</name>
</gene>
<name>A0ABU1XRG5_9GAMM</name>
<evidence type="ECO:0000256" key="5">
    <source>
        <dbReference type="ARBA" id="ARBA00022989"/>
    </source>
</evidence>
<evidence type="ECO:0000256" key="10">
    <source>
        <dbReference type="ARBA" id="ARBA00035120"/>
    </source>
</evidence>
<keyword evidence="14" id="KW-1185">Reference proteome</keyword>
<evidence type="ECO:0000256" key="9">
    <source>
        <dbReference type="ARBA" id="ARBA00023303"/>
    </source>
</evidence>
<feature type="transmembrane region" description="Helical" evidence="12">
    <location>
        <begin position="38"/>
        <end position="61"/>
    </location>
</feature>
<evidence type="ECO:0000256" key="4">
    <source>
        <dbReference type="ARBA" id="ARBA00022692"/>
    </source>
</evidence>
<dbReference type="PANTHER" id="PTHR28259:SF1">
    <property type="entry name" value="FLUORIDE EXPORT PROTEIN 1-RELATED"/>
    <property type="match status" value="1"/>
</dbReference>
<proteinExistence type="inferred from homology"/>
<evidence type="ECO:0000256" key="1">
    <source>
        <dbReference type="ARBA" id="ARBA00004651"/>
    </source>
</evidence>
<keyword evidence="12" id="KW-0813">Transport</keyword>
<keyword evidence="5 12" id="KW-1133">Transmembrane helix</keyword>
<evidence type="ECO:0000256" key="2">
    <source>
        <dbReference type="ARBA" id="ARBA00022475"/>
    </source>
</evidence>
<comment type="catalytic activity">
    <reaction evidence="11">
        <text>fluoride(in) = fluoride(out)</text>
        <dbReference type="Rhea" id="RHEA:76159"/>
        <dbReference type="ChEBI" id="CHEBI:17051"/>
    </reaction>
    <physiologicalReaction direction="left-to-right" evidence="11">
        <dbReference type="Rhea" id="RHEA:76160"/>
    </physiologicalReaction>
</comment>
<evidence type="ECO:0000313" key="13">
    <source>
        <dbReference type="EMBL" id="MDR7191356.1"/>
    </source>
</evidence>
<comment type="caution">
    <text evidence="13">The sequence shown here is derived from an EMBL/GenBank/DDBJ whole genome shotgun (WGS) entry which is preliminary data.</text>
</comment>
<dbReference type="HAMAP" id="MF_00454">
    <property type="entry name" value="FluC"/>
    <property type="match status" value="1"/>
</dbReference>
<keyword evidence="6 12" id="KW-0915">Sodium</keyword>
<evidence type="ECO:0000256" key="8">
    <source>
        <dbReference type="ARBA" id="ARBA00023136"/>
    </source>
</evidence>
<keyword evidence="2 12" id="KW-1003">Cell membrane</keyword>
<sequence length="136" mass="13905">MSAGRVYAAVMLGSALGAVARFGCSVAALELLGPGFPWGSLAVNVVGSFLIGLFAAVTEPGGRIFATPAQRQFLLAGFCGGFTTFSVFSLETLYLVEAGALALAGLNLAVSISAWLLAVWGGHAVGARLNRLQETL</sequence>
<evidence type="ECO:0000256" key="12">
    <source>
        <dbReference type="HAMAP-Rule" id="MF_00454"/>
    </source>
</evidence>
<organism evidence="13 14">
    <name type="scientific">Luteimonas terrae</name>
    <dbReference type="NCBI Taxonomy" id="1530191"/>
    <lineage>
        <taxon>Bacteria</taxon>
        <taxon>Pseudomonadati</taxon>
        <taxon>Pseudomonadota</taxon>
        <taxon>Gammaproteobacteria</taxon>
        <taxon>Lysobacterales</taxon>
        <taxon>Lysobacteraceae</taxon>
        <taxon>Luteimonas</taxon>
    </lineage>
</organism>
<keyword evidence="3" id="KW-0997">Cell inner membrane</keyword>
<dbReference type="InterPro" id="IPR003691">
    <property type="entry name" value="FluC"/>
</dbReference>
<keyword evidence="8 12" id="KW-0472">Membrane</keyword>
<dbReference type="PANTHER" id="PTHR28259">
    <property type="entry name" value="FLUORIDE EXPORT PROTEIN 1-RELATED"/>
    <property type="match status" value="1"/>
</dbReference>
<comment type="function">
    <text evidence="12">Fluoride-specific ion channel. Important for reducing fluoride concentration in the cell, thus reducing its toxicity.</text>
</comment>
<protein>
    <recommendedName>
        <fullName evidence="12">Fluoride-specific ion channel FluC</fullName>
    </recommendedName>
</protein>
<comment type="similarity">
    <text evidence="10 12">Belongs to the fluoride channel Fluc/FEX (TC 1.A.43) family.</text>
</comment>
<dbReference type="Proteomes" id="UP001256588">
    <property type="component" value="Unassembled WGS sequence"/>
</dbReference>
<keyword evidence="7 12" id="KW-0406">Ion transport</keyword>